<dbReference type="GO" id="GO:0004177">
    <property type="term" value="F:aminopeptidase activity"/>
    <property type="evidence" value="ECO:0007669"/>
    <property type="project" value="UniProtKB-EC"/>
</dbReference>
<dbReference type="PANTHER" id="PTHR43194">
    <property type="entry name" value="HYDROLASE ALPHA/BETA FOLD FAMILY"/>
    <property type="match status" value="1"/>
</dbReference>
<dbReference type="Proteomes" id="UP000277671">
    <property type="component" value="Unassembled WGS sequence"/>
</dbReference>
<keyword evidence="5" id="KW-1185">Reference proteome</keyword>
<dbReference type="SUPFAM" id="SSF53474">
    <property type="entry name" value="alpha/beta-Hydrolases"/>
    <property type="match status" value="1"/>
</dbReference>
<reference evidence="4 5" key="1">
    <citation type="submission" date="2018-10" db="EMBL/GenBank/DDBJ databases">
        <title>Sequencing the genomes of 1000 actinobacteria strains.</title>
        <authorList>
            <person name="Klenk H.-P."/>
        </authorList>
    </citation>
    <scope>NUCLEOTIDE SEQUENCE [LARGE SCALE GENOMIC DNA]</scope>
    <source>
        <strain evidence="4 5">DSM 45175</strain>
    </source>
</reference>
<proteinExistence type="inferred from homology"/>
<dbReference type="EMBL" id="RBKT01000001">
    <property type="protein sequence ID" value="RKR86571.1"/>
    <property type="molecule type" value="Genomic_DNA"/>
</dbReference>
<organism evidence="4 5">
    <name type="scientific">Micromonospora pisi</name>
    <dbReference type="NCBI Taxonomy" id="589240"/>
    <lineage>
        <taxon>Bacteria</taxon>
        <taxon>Bacillati</taxon>
        <taxon>Actinomycetota</taxon>
        <taxon>Actinomycetes</taxon>
        <taxon>Micromonosporales</taxon>
        <taxon>Micromonosporaceae</taxon>
        <taxon>Micromonospora</taxon>
    </lineage>
</organism>
<feature type="domain" description="AB hydrolase-1" evidence="3">
    <location>
        <begin position="36"/>
        <end position="254"/>
    </location>
</feature>
<evidence type="ECO:0000313" key="5">
    <source>
        <dbReference type="Proteomes" id="UP000277671"/>
    </source>
</evidence>
<dbReference type="OrthoDB" id="2645723at2"/>
<dbReference type="PANTHER" id="PTHR43194:SF2">
    <property type="entry name" value="PEROXISOMAL MEMBRANE PROTEIN LPX1"/>
    <property type="match status" value="1"/>
</dbReference>
<dbReference type="Pfam" id="PF00561">
    <property type="entry name" value="Abhydrolase_1"/>
    <property type="match status" value="1"/>
</dbReference>
<name>A0A495JCW3_9ACTN</name>
<evidence type="ECO:0000259" key="3">
    <source>
        <dbReference type="Pfam" id="PF00561"/>
    </source>
</evidence>
<comment type="similarity">
    <text evidence="1">Belongs to the peptidase S33 family.</text>
</comment>
<dbReference type="PRINTS" id="PR00111">
    <property type="entry name" value="ABHYDROLASE"/>
</dbReference>
<sequence>MTMIRANGIEVHVEHLDPPAGGPGGVGAGRGDGPATLVMIHGMASDSLASWYFTLAKPLADAGLRVLMYDLRGHGHSERPPTGYALDDFVDDLSAMLAELDVTGPVHLLGNSFGGTIAFAYAVRHPERVASVAAIESSPPTRAWMARVARRLDRASDLLPRPEALARISAGRGERVARRARATGEMLVTTTLARDLPASALPSSAQISAIGVPVLCLYGANSAVVELAPAVVRLLPQTRTVVLPGEKHTVLVDRPEAVRRLVLAWLREECAVEVAEAATTP</sequence>
<keyword evidence="2 4" id="KW-0378">Hydrolase</keyword>
<evidence type="ECO:0000256" key="1">
    <source>
        <dbReference type="ARBA" id="ARBA00010088"/>
    </source>
</evidence>
<comment type="caution">
    <text evidence="4">The sequence shown here is derived from an EMBL/GenBank/DDBJ whole genome shotgun (WGS) entry which is preliminary data.</text>
</comment>
<gene>
    <name evidence="4" type="ORF">BDK92_0804</name>
</gene>
<evidence type="ECO:0000313" key="4">
    <source>
        <dbReference type="EMBL" id="RKR86571.1"/>
    </source>
</evidence>
<protein>
    <submittedName>
        <fullName evidence="4">Alpha-beta hydrolase superfamily lysophospholipase</fullName>
    </submittedName>
</protein>
<accession>A0A495JCW3</accession>
<dbReference type="InterPro" id="IPR002410">
    <property type="entry name" value="Peptidase_S33"/>
</dbReference>
<dbReference type="InterPro" id="IPR000073">
    <property type="entry name" value="AB_hydrolase_1"/>
</dbReference>
<dbReference type="GO" id="GO:0006508">
    <property type="term" value="P:proteolysis"/>
    <property type="evidence" value="ECO:0007669"/>
    <property type="project" value="InterPro"/>
</dbReference>
<dbReference type="PRINTS" id="PR00793">
    <property type="entry name" value="PROAMNOPTASE"/>
</dbReference>
<dbReference type="InterPro" id="IPR029058">
    <property type="entry name" value="AB_hydrolase_fold"/>
</dbReference>
<dbReference type="AlphaFoldDB" id="A0A495JCW3"/>
<evidence type="ECO:0000256" key="2">
    <source>
        <dbReference type="ARBA" id="ARBA00022801"/>
    </source>
</evidence>
<dbReference type="InterPro" id="IPR050228">
    <property type="entry name" value="Carboxylesterase_BioH"/>
</dbReference>
<dbReference type="Gene3D" id="3.40.50.1820">
    <property type="entry name" value="alpha/beta hydrolase"/>
    <property type="match status" value="1"/>
</dbReference>